<feature type="region of interest" description="Disordered" evidence="1">
    <location>
        <begin position="313"/>
        <end position="334"/>
    </location>
</feature>
<dbReference type="VEuPathDB" id="FungiDB:A1O9_13154"/>
<feature type="region of interest" description="Disordered" evidence="1">
    <location>
        <begin position="400"/>
        <end position="420"/>
    </location>
</feature>
<reference evidence="2 3" key="1">
    <citation type="submission" date="2013-03" db="EMBL/GenBank/DDBJ databases">
        <title>The Genome Sequence of Exophiala aquamarina CBS 119918.</title>
        <authorList>
            <consortium name="The Broad Institute Genomics Platform"/>
            <person name="Cuomo C."/>
            <person name="de Hoog S."/>
            <person name="Gorbushina A."/>
            <person name="Walker B."/>
            <person name="Young S.K."/>
            <person name="Zeng Q."/>
            <person name="Gargeya S."/>
            <person name="Fitzgerald M."/>
            <person name="Haas B."/>
            <person name="Abouelleil A."/>
            <person name="Allen A.W."/>
            <person name="Alvarado L."/>
            <person name="Arachchi H.M."/>
            <person name="Berlin A.M."/>
            <person name="Chapman S.B."/>
            <person name="Gainer-Dewar J."/>
            <person name="Goldberg J."/>
            <person name="Griggs A."/>
            <person name="Gujja S."/>
            <person name="Hansen M."/>
            <person name="Howarth C."/>
            <person name="Imamovic A."/>
            <person name="Ireland A."/>
            <person name="Larimer J."/>
            <person name="McCowan C."/>
            <person name="Murphy C."/>
            <person name="Pearson M."/>
            <person name="Poon T.W."/>
            <person name="Priest M."/>
            <person name="Roberts A."/>
            <person name="Saif S."/>
            <person name="Shea T."/>
            <person name="Sisk P."/>
            <person name="Sykes S."/>
            <person name="Wortman J."/>
            <person name="Nusbaum C."/>
            <person name="Birren B."/>
        </authorList>
    </citation>
    <scope>NUCLEOTIDE SEQUENCE [LARGE SCALE GENOMIC DNA]</scope>
    <source>
        <strain evidence="2 3">CBS 119918</strain>
    </source>
</reference>
<organism evidence="2 3">
    <name type="scientific">Exophiala aquamarina CBS 119918</name>
    <dbReference type="NCBI Taxonomy" id="1182545"/>
    <lineage>
        <taxon>Eukaryota</taxon>
        <taxon>Fungi</taxon>
        <taxon>Dikarya</taxon>
        <taxon>Ascomycota</taxon>
        <taxon>Pezizomycotina</taxon>
        <taxon>Eurotiomycetes</taxon>
        <taxon>Chaetothyriomycetidae</taxon>
        <taxon>Chaetothyriales</taxon>
        <taxon>Herpotrichiellaceae</taxon>
        <taxon>Exophiala</taxon>
    </lineage>
</organism>
<accession>A0A072NT78</accession>
<evidence type="ECO:0008006" key="4">
    <source>
        <dbReference type="Google" id="ProtNLM"/>
    </source>
</evidence>
<gene>
    <name evidence="2" type="ORF">A1O9_13154</name>
</gene>
<feature type="region of interest" description="Disordered" evidence="1">
    <location>
        <begin position="54"/>
        <end position="118"/>
    </location>
</feature>
<dbReference type="HOGENOM" id="CLU_604158_0_0_1"/>
<dbReference type="EMBL" id="AMGV01000094">
    <property type="protein sequence ID" value="KEF50796.1"/>
    <property type="molecule type" value="Genomic_DNA"/>
</dbReference>
<feature type="compositionally biased region" description="Low complexity" evidence="1">
    <location>
        <begin position="108"/>
        <end position="117"/>
    </location>
</feature>
<dbReference type="InterPro" id="IPR011333">
    <property type="entry name" value="SKP1/BTB/POZ_sf"/>
</dbReference>
<evidence type="ECO:0000313" key="3">
    <source>
        <dbReference type="Proteomes" id="UP000027920"/>
    </source>
</evidence>
<keyword evidence="3" id="KW-1185">Reference proteome</keyword>
<proteinExistence type="predicted"/>
<dbReference type="AlphaFoldDB" id="A0A072NT78"/>
<evidence type="ECO:0000256" key="1">
    <source>
        <dbReference type="SAM" id="MobiDB-lite"/>
    </source>
</evidence>
<feature type="compositionally biased region" description="Low complexity" evidence="1">
    <location>
        <begin position="55"/>
        <end position="69"/>
    </location>
</feature>
<comment type="caution">
    <text evidence="2">The sequence shown here is derived from an EMBL/GenBank/DDBJ whole genome shotgun (WGS) entry which is preliminary data.</text>
</comment>
<sequence length="453" mass="48932">MFEASPHFAAARLSSGSYSGIKRRAVSAQRCFDPNRECPLITVPFCSPMAKKKGTQAPAAATTRTATTTRSVSNSTPSSEPALAAAPRPSHATSRGDVTTNVPNCDSRGQAQAGRAATGNGSVFSSRIVTIQVGHDRAPFSIHSGFLSPSKVLCQKVQVSGQENSVVLKDVEKAAFEILLCYLYGQDYERFDSTLNPRLPDGQAPACLLTRCGILLRLGIQLDIPSLQEEAMGRILSIEQVDYASIMTVAQKMFQSPTTPDARFLSWFREQTRTALRARRLEDEDYVLDAIRASGGPLCLELFTSLRDHRSRRSSLPSLSSATHSDMSDEGSFTEQLDQEIEGLSLDGHGAAAEGGSPPGRQDLRGEDEGEAIAAADVLEEADQSAVVVDMAEVVQLQMASHHEVSSSPGEAPALPPDTACSHRETHLADPIRWRFCGQCREEIMSIVRALRS</sequence>
<dbReference type="RefSeq" id="XP_013253386.1">
    <property type="nucleotide sequence ID" value="XM_013397932.1"/>
</dbReference>
<feature type="compositionally biased region" description="Polar residues" evidence="1">
    <location>
        <begin position="91"/>
        <end position="104"/>
    </location>
</feature>
<evidence type="ECO:0000313" key="2">
    <source>
        <dbReference type="EMBL" id="KEF50796.1"/>
    </source>
</evidence>
<dbReference type="Gene3D" id="3.30.710.10">
    <property type="entry name" value="Potassium Channel Kv1.1, Chain A"/>
    <property type="match status" value="1"/>
</dbReference>
<protein>
    <recommendedName>
        <fullName evidence="4">BTB domain-containing protein</fullName>
    </recommendedName>
</protein>
<dbReference type="Proteomes" id="UP000027920">
    <property type="component" value="Unassembled WGS sequence"/>
</dbReference>
<name>A0A072NT78_9EURO</name>
<feature type="compositionally biased region" description="Polar residues" evidence="1">
    <location>
        <begin position="70"/>
        <end position="79"/>
    </location>
</feature>
<dbReference type="OrthoDB" id="3594103at2759"/>
<dbReference type="GeneID" id="25288045"/>